<gene>
    <name evidence="9" type="ORF">CVIRNUC_009762</name>
</gene>
<organism evidence="9 10">
    <name type="scientific">Coccomyxa viridis</name>
    <dbReference type="NCBI Taxonomy" id="1274662"/>
    <lineage>
        <taxon>Eukaryota</taxon>
        <taxon>Viridiplantae</taxon>
        <taxon>Chlorophyta</taxon>
        <taxon>core chlorophytes</taxon>
        <taxon>Trebouxiophyceae</taxon>
        <taxon>Trebouxiophyceae incertae sedis</taxon>
        <taxon>Coccomyxaceae</taxon>
        <taxon>Coccomyxa</taxon>
    </lineage>
</organism>
<dbReference type="EC" id="4.2.1.1" evidence="2"/>
<feature type="compositionally biased region" description="Low complexity" evidence="8">
    <location>
        <begin position="221"/>
        <end position="237"/>
    </location>
</feature>
<reference evidence="9 10" key="1">
    <citation type="submission" date="2023-10" db="EMBL/GenBank/DDBJ databases">
        <authorList>
            <person name="Maclean D."/>
            <person name="Macfadyen A."/>
        </authorList>
    </citation>
    <scope>NUCLEOTIDE SEQUENCE [LARGE SCALE GENOMIC DNA]</scope>
</reference>
<feature type="binding site" evidence="7">
    <location>
        <position position="141"/>
    </location>
    <ligand>
        <name>Zn(2+)</name>
        <dbReference type="ChEBI" id="CHEBI:29105"/>
    </ligand>
</feature>
<comment type="cofactor">
    <cofactor evidence="7">
        <name>Zn(2+)</name>
        <dbReference type="ChEBI" id="CHEBI:29105"/>
    </cofactor>
    <text evidence="7">Binds 1 zinc ion per subunit.</text>
</comment>
<dbReference type="PANTHER" id="PTHR11002">
    <property type="entry name" value="CARBONIC ANHYDRASE"/>
    <property type="match status" value="1"/>
</dbReference>
<feature type="binding site" evidence="7">
    <location>
        <position position="194"/>
    </location>
    <ligand>
        <name>Zn(2+)</name>
        <dbReference type="ChEBI" id="CHEBI:29105"/>
    </ligand>
</feature>
<dbReference type="SMART" id="SM00947">
    <property type="entry name" value="Pro_CA"/>
    <property type="match status" value="1"/>
</dbReference>
<feature type="compositionally biased region" description="Polar residues" evidence="8">
    <location>
        <begin position="292"/>
        <end position="301"/>
    </location>
</feature>
<dbReference type="Proteomes" id="UP001314263">
    <property type="component" value="Unassembled WGS sequence"/>
</dbReference>
<evidence type="ECO:0000256" key="5">
    <source>
        <dbReference type="ARBA" id="ARBA00023239"/>
    </source>
</evidence>
<evidence type="ECO:0000256" key="2">
    <source>
        <dbReference type="ARBA" id="ARBA00012925"/>
    </source>
</evidence>
<comment type="similarity">
    <text evidence="1">Belongs to the beta-class carbonic anhydrase family.</text>
</comment>
<keyword evidence="4 7" id="KW-0862">Zinc</keyword>
<feature type="region of interest" description="Disordered" evidence="8">
    <location>
        <begin position="1"/>
        <end position="28"/>
    </location>
</feature>
<feature type="region of interest" description="Disordered" evidence="8">
    <location>
        <begin position="217"/>
        <end position="256"/>
    </location>
</feature>
<dbReference type="Pfam" id="PF00484">
    <property type="entry name" value="Pro_CA"/>
    <property type="match status" value="1"/>
</dbReference>
<feature type="compositionally biased region" description="Polar residues" evidence="8">
    <location>
        <begin position="61"/>
        <end position="76"/>
    </location>
</feature>
<feature type="binding site" evidence="7">
    <location>
        <position position="143"/>
    </location>
    <ligand>
        <name>Zn(2+)</name>
        <dbReference type="ChEBI" id="CHEBI:29105"/>
    </ligand>
</feature>
<feature type="binding site" evidence="7">
    <location>
        <position position="197"/>
    </location>
    <ligand>
        <name>Zn(2+)</name>
        <dbReference type="ChEBI" id="CHEBI:29105"/>
    </ligand>
</feature>
<proteinExistence type="inferred from homology"/>
<feature type="region of interest" description="Disordered" evidence="8">
    <location>
        <begin position="58"/>
        <end position="83"/>
    </location>
</feature>
<evidence type="ECO:0000256" key="3">
    <source>
        <dbReference type="ARBA" id="ARBA00022723"/>
    </source>
</evidence>
<dbReference type="EMBL" id="CAUYUE010000015">
    <property type="protein sequence ID" value="CAK0786549.1"/>
    <property type="molecule type" value="Genomic_DNA"/>
</dbReference>
<dbReference type="SUPFAM" id="SSF53056">
    <property type="entry name" value="beta-carbonic anhydrase, cab"/>
    <property type="match status" value="1"/>
</dbReference>
<evidence type="ECO:0000256" key="8">
    <source>
        <dbReference type="SAM" id="MobiDB-lite"/>
    </source>
</evidence>
<evidence type="ECO:0000256" key="6">
    <source>
        <dbReference type="ARBA" id="ARBA00048348"/>
    </source>
</evidence>
<accession>A0AAV1IHI3</accession>
<comment type="caution">
    <text evidence="9">The sequence shown here is derived from an EMBL/GenBank/DDBJ whole genome shotgun (WGS) entry which is preliminary data.</text>
</comment>
<evidence type="ECO:0000313" key="9">
    <source>
        <dbReference type="EMBL" id="CAK0786549.1"/>
    </source>
</evidence>
<keyword evidence="10" id="KW-1185">Reference proteome</keyword>
<evidence type="ECO:0000256" key="1">
    <source>
        <dbReference type="ARBA" id="ARBA00006217"/>
    </source>
</evidence>
<feature type="region of interest" description="Disordered" evidence="8">
    <location>
        <begin position="271"/>
        <end position="310"/>
    </location>
</feature>
<dbReference type="Gene3D" id="3.40.1050.10">
    <property type="entry name" value="Carbonic anhydrase"/>
    <property type="match status" value="1"/>
</dbReference>
<dbReference type="InterPro" id="IPR001765">
    <property type="entry name" value="Carbonic_anhydrase"/>
</dbReference>
<evidence type="ECO:0000313" key="10">
    <source>
        <dbReference type="Proteomes" id="UP001314263"/>
    </source>
</evidence>
<sequence>MNGATSGVKAGTALSSKDERGHDAAGIARTSIVEDARLYPETTGKRMGQIVRFELDEQETPAPQTQVQLPASSPINLTDEEERMSRDSNAEIRQKAHQVLESLMRGNERFRKGVFERCQPDLELMEELVEEQSPSAVVLACSDSRCPPEMVFDQGLGDLFVVRVAGNVVNDFVLGSIMSAVHVYGVRLIVVLGHTRCGMVARAIQHWAKHEHKKALDGVGASSSQPSKLSALSSQSPFAQMAQQDQKKPDAAGRLKKPGLLGRLCACGREPEAQADEDPSARGQPLEEKSRSNSTGSTVGRRSSIGRAGIERMSVNPISAIVGGIQSAVDHVAGGGEHNLRHIISKINKHQEMDDLGATGLRSQDSLGITRARLAKQRLNESTALLDDIKNMEGVEEVSTQNTVLNAKAVLKGLVKCTDKAVIQEVEVVAAKYDLATGVVKVVKKGWFSGKSFYYQ</sequence>
<dbReference type="GO" id="GO:0004089">
    <property type="term" value="F:carbonate dehydratase activity"/>
    <property type="evidence" value="ECO:0007669"/>
    <property type="project" value="UniProtKB-EC"/>
</dbReference>
<dbReference type="AlphaFoldDB" id="A0AAV1IHI3"/>
<dbReference type="PANTHER" id="PTHR11002:SF76">
    <property type="entry name" value="CARBONIC ANHYDRASE"/>
    <property type="match status" value="1"/>
</dbReference>
<name>A0AAV1IHI3_9CHLO</name>
<keyword evidence="3 7" id="KW-0479">Metal-binding</keyword>
<protein>
    <recommendedName>
        <fullName evidence="2">carbonic anhydrase</fullName>
        <ecNumber evidence="2">4.2.1.1</ecNumber>
    </recommendedName>
</protein>
<keyword evidence="5" id="KW-0456">Lyase</keyword>
<evidence type="ECO:0000256" key="7">
    <source>
        <dbReference type="PIRSR" id="PIRSR601765-1"/>
    </source>
</evidence>
<dbReference type="InterPro" id="IPR036874">
    <property type="entry name" value="Carbonic_anhydrase_sf"/>
</dbReference>
<evidence type="ECO:0000256" key="4">
    <source>
        <dbReference type="ARBA" id="ARBA00022833"/>
    </source>
</evidence>
<comment type="catalytic activity">
    <reaction evidence="6">
        <text>hydrogencarbonate + H(+) = CO2 + H2O</text>
        <dbReference type="Rhea" id="RHEA:10748"/>
        <dbReference type="ChEBI" id="CHEBI:15377"/>
        <dbReference type="ChEBI" id="CHEBI:15378"/>
        <dbReference type="ChEBI" id="CHEBI:16526"/>
        <dbReference type="ChEBI" id="CHEBI:17544"/>
        <dbReference type="EC" id="4.2.1.1"/>
    </reaction>
</comment>
<dbReference type="GO" id="GO:0008270">
    <property type="term" value="F:zinc ion binding"/>
    <property type="evidence" value="ECO:0007669"/>
    <property type="project" value="InterPro"/>
</dbReference>